<dbReference type="GO" id="GO:0005634">
    <property type="term" value="C:nucleus"/>
    <property type="evidence" value="ECO:0007669"/>
    <property type="project" value="TreeGrafter"/>
</dbReference>
<dbReference type="PANTHER" id="PTHR44167">
    <property type="entry name" value="OVARIAN-SPECIFIC SERINE/THREONINE-PROTEIN KINASE LOK-RELATED"/>
    <property type="match status" value="1"/>
</dbReference>
<reference evidence="4" key="1">
    <citation type="journal article" date="2015" name="BMC Genomics">
        <title>Genomic and transcriptomic analysis of the endophytic fungus Pestalotiopsis fici reveals its lifestyle and high potential for synthesis of natural products.</title>
        <authorList>
            <person name="Wang X."/>
            <person name="Zhang X."/>
            <person name="Liu L."/>
            <person name="Xiang M."/>
            <person name="Wang W."/>
            <person name="Sun X."/>
            <person name="Che Y."/>
            <person name="Guo L."/>
            <person name="Liu G."/>
            <person name="Guo L."/>
            <person name="Wang C."/>
            <person name="Yin W.B."/>
            <person name="Stadler M."/>
            <person name="Zhang X."/>
            <person name="Liu X."/>
        </authorList>
    </citation>
    <scope>NUCLEOTIDE SEQUENCE [LARGE SCALE GENOMIC DNA]</scope>
    <source>
        <strain evidence="4">W106-1 / CGMCC3.15140</strain>
    </source>
</reference>
<dbReference type="GO" id="GO:0004674">
    <property type="term" value="F:protein serine/threonine kinase activity"/>
    <property type="evidence" value="ECO:0007669"/>
    <property type="project" value="TreeGrafter"/>
</dbReference>
<evidence type="ECO:0000313" key="3">
    <source>
        <dbReference type="EMBL" id="ETS75612.1"/>
    </source>
</evidence>
<dbReference type="PROSITE" id="PS50011">
    <property type="entry name" value="PROTEIN_KINASE_DOM"/>
    <property type="match status" value="1"/>
</dbReference>
<dbReference type="GeneID" id="19277569"/>
<dbReference type="InterPro" id="IPR000719">
    <property type="entry name" value="Prot_kinase_dom"/>
</dbReference>
<dbReference type="GO" id="GO:0005737">
    <property type="term" value="C:cytoplasm"/>
    <property type="evidence" value="ECO:0007669"/>
    <property type="project" value="TreeGrafter"/>
</dbReference>
<gene>
    <name evidence="3" type="ORF">PFICI_12556</name>
</gene>
<organism evidence="3 4">
    <name type="scientific">Pestalotiopsis fici (strain W106-1 / CGMCC3.15140)</name>
    <dbReference type="NCBI Taxonomy" id="1229662"/>
    <lineage>
        <taxon>Eukaryota</taxon>
        <taxon>Fungi</taxon>
        <taxon>Dikarya</taxon>
        <taxon>Ascomycota</taxon>
        <taxon>Pezizomycotina</taxon>
        <taxon>Sordariomycetes</taxon>
        <taxon>Xylariomycetidae</taxon>
        <taxon>Amphisphaeriales</taxon>
        <taxon>Sporocadaceae</taxon>
        <taxon>Pestalotiopsis</taxon>
    </lineage>
</organism>
<dbReference type="SUPFAM" id="SSF56112">
    <property type="entry name" value="Protein kinase-like (PK-like)"/>
    <property type="match status" value="1"/>
</dbReference>
<dbReference type="eggNOG" id="ENOG502SXF6">
    <property type="taxonomic scope" value="Eukaryota"/>
</dbReference>
<dbReference type="OrthoDB" id="310217at2759"/>
<dbReference type="HOGENOM" id="CLU_478984_0_0_1"/>
<sequence length="587" mass="67889">MATQEAREAAHRQDAQWLSYKFDRYREDGTAPPRAPTVGEHGNWELPVAKEFRHGLRPAQKPIEWKPIEAPARVPAELDHRDDTKGLHKHERAVWRRIMAVHDMFPPDVDGDITYQRLLGYGEHNVAMLYTFDDGTAKAREFVLKIGLYKPLNDPRIRRERRMLQKVRRSQHIIQMYDPEELGLTVSPGPRLEFDEVDDSEPPLSDSGDDSPSDDEPEPKRRRRDYTQTQLKKKRKQMENAYWARTDPLSIAGRTPKHDPTVEEIGRRDYILLEYMPNGTLESFIARLNEADEKCPNRVLWSFWVCLIRACIAMAYPVHRHNRKRNDAAFAGALSEMIPAQAVRREKIRPFVHFAIEPRNVLIGRIPSDVTYDEHSDEVTPILKLAGFGQSEVIKEQRRNWYYERRRTCGRHGYYAPEQFTELWDTFAPNMDGDEICEQHLAGNYGPAMNVWGIALTLLCVITRSEPTLPPRAATAKILARRGDKKSGWWNHYTYGAMLVKEPKNERWSYVDEELREVLAKCLARDPAHRPDLQTLLDTAIKKCEDDGPYVYADGETAATNDFVFKWMRNLLEHTTLGVATAPWGPI</sequence>
<keyword evidence="4" id="KW-1185">Reference proteome</keyword>
<evidence type="ECO:0000259" key="2">
    <source>
        <dbReference type="PROSITE" id="PS50011"/>
    </source>
</evidence>
<dbReference type="InterPro" id="IPR011009">
    <property type="entry name" value="Kinase-like_dom_sf"/>
</dbReference>
<dbReference type="GO" id="GO:0005524">
    <property type="term" value="F:ATP binding"/>
    <property type="evidence" value="ECO:0007669"/>
    <property type="project" value="InterPro"/>
</dbReference>
<feature type="compositionally biased region" description="Acidic residues" evidence="1">
    <location>
        <begin position="195"/>
        <end position="217"/>
    </location>
</feature>
<dbReference type="KEGG" id="pfy:PFICI_12556"/>
<evidence type="ECO:0000256" key="1">
    <source>
        <dbReference type="SAM" id="MobiDB-lite"/>
    </source>
</evidence>
<feature type="region of interest" description="Disordered" evidence="1">
    <location>
        <begin position="179"/>
        <end position="239"/>
    </location>
</feature>
<name>W3WR25_PESFW</name>
<dbReference type="Gene3D" id="1.10.510.10">
    <property type="entry name" value="Transferase(Phosphotransferase) domain 1"/>
    <property type="match status" value="1"/>
</dbReference>
<dbReference type="OMA" id="MENAYWA"/>
<dbReference type="PANTHER" id="PTHR44167:SF24">
    <property type="entry name" value="SERINE_THREONINE-PROTEIN KINASE CHK2"/>
    <property type="match status" value="1"/>
</dbReference>
<dbReference type="GO" id="GO:0044773">
    <property type="term" value="P:mitotic DNA damage checkpoint signaling"/>
    <property type="evidence" value="ECO:0007669"/>
    <property type="project" value="TreeGrafter"/>
</dbReference>
<accession>W3WR25</accession>
<proteinExistence type="predicted"/>
<dbReference type="SMART" id="SM00220">
    <property type="entry name" value="S_TKc"/>
    <property type="match status" value="1"/>
</dbReference>
<protein>
    <recommendedName>
        <fullName evidence="2">Protein kinase domain-containing protein</fullName>
    </recommendedName>
</protein>
<dbReference type="EMBL" id="KI912118">
    <property type="protein sequence ID" value="ETS75612.1"/>
    <property type="molecule type" value="Genomic_DNA"/>
</dbReference>
<dbReference type="InParanoid" id="W3WR25"/>
<feature type="domain" description="Protein kinase" evidence="2">
    <location>
        <begin position="113"/>
        <end position="551"/>
    </location>
</feature>
<dbReference type="Proteomes" id="UP000030651">
    <property type="component" value="Unassembled WGS sequence"/>
</dbReference>
<dbReference type="RefSeq" id="XP_007839328.1">
    <property type="nucleotide sequence ID" value="XM_007841137.1"/>
</dbReference>
<dbReference type="AlphaFoldDB" id="W3WR25"/>
<evidence type="ECO:0000313" key="4">
    <source>
        <dbReference type="Proteomes" id="UP000030651"/>
    </source>
</evidence>